<dbReference type="InterPro" id="IPR009061">
    <property type="entry name" value="DNA-bd_dom_put_sf"/>
</dbReference>
<gene>
    <name evidence="3" type="ORF">LCGC14_0047260</name>
</gene>
<accession>A0A0F9Y7V2</accession>
<evidence type="ECO:0000313" key="3">
    <source>
        <dbReference type="EMBL" id="KKO08032.1"/>
    </source>
</evidence>
<protein>
    <recommendedName>
        <fullName evidence="2">Helix-turn-helix domain-containing protein</fullName>
    </recommendedName>
</protein>
<proteinExistence type="predicted"/>
<comment type="caution">
    <text evidence="3">The sequence shown here is derived from an EMBL/GenBank/DDBJ whole genome shotgun (WGS) entry which is preliminary data.</text>
</comment>
<dbReference type="SUPFAM" id="SSF46955">
    <property type="entry name" value="Putative DNA-binding domain"/>
    <property type="match status" value="1"/>
</dbReference>
<feature type="region of interest" description="Disordered" evidence="1">
    <location>
        <begin position="1"/>
        <end position="20"/>
    </location>
</feature>
<dbReference type="Gene3D" id="1.10.10.10">
    <property type="entry name" value="Winged helix-like DNA-binding domain superfamily/Winged helix DNA-binding domain"/>
    <property type="match status" value="1"/>
</dbReference>
<organism evidence="3">
    <name type="scientific">marine sediment metagenome</name>
    <dbReference type="NCBI Taxonomy" id="412755"/>
    <lineage>
        <taxon>unclassified sequences</taxon>
        <taxon>metagenomes</taxon>
        <taxon>ecological metagenomes</taxon>
    </lineage>
</organism>
<dbReference type="InterPro" id="IPR036388">
    <property type="entry name" value="WH-like_DNA-bd_sf"/>
</dbReference>
<dbReference type="InterPro" id="IPR041657">
    <property type="entry name" value="HTH_17"/>
</dbReference>
<evidence type="ECO:0000259" key="2">
    <source>
        <dbReference type="Pfam" id="PF12728"/>
    </source>
</evidence>
<sequence length="65" mass="7582">MAALSPLQHQPQPKPTGKQTAKYYQISTQTLWRWTKLDGFPQPLRRGSIVRYDIEAIDQWLAREA</sequence>
<evidence type="ECO:0000256" key="1">
    <source>
        <dbReference type="SAM" id="MobiDB-lite"/>
    </source>
</evidence>
<feature type="domain" description="Helix-turn-helix" evidence="2">
    <location>
        <begin position="18"/>
        <end position="63"/>
    </location>
</feature>
<dbReference type="EMBL" id="LAZR01000010">
    <property type="protein sequence ID" value="KKO08032.1"/>
    <property type="molecule type" value="Genomic_DNA"/>
</dbReference>
<dbReference type="Pfam" id="PF12728">
    <property type="entry name" value="HTH_17"/>
    <property type="match status" value="1"/>
</dbReference>
<reference evidence="3" key="1">
    <citation type="journal article" date="2015" name="Nature">
        <title>Complex archaea that bridge the gap between prokaryotes and eukaryotes.</title>
        <authorList>
            <person name="Spang A."/>
            <person name="Saw J.H."/>
            <person name="Jorgensen S.L."/>
            <person name="Zaremba-Niedzwiedzka K."/>
            <person name="Martijn J."/>
            <person name="Lind A.E."/>
            <person name="van Eijk R."/>
            <person name="Schleper C."/>
            <person name="Guy L."/>
            <person name="Ettema T.J."/>
        </authorList>
    </citation>
    <scope>NUCLEOTIDE SEQUENCE</scope>
</reference>
<name>A0A0F9Y7V2_9ZZZZ</name>
<dbReference type="AlphaFoldDB" id="A0A0F9Y7V2"/>